<sequence>MPYAEFYGGELMDNKQNKKEYGKYILENKQAILSKKRKLKSIRRGIFGIIIMTSILVTLCFNLDYFDIGEIGVVGNSTLASEEIIKLSELSNGNNIFKFQSNTVKSKVLRNPYILDVKIQRRIPNIVNLIVSEGKAMFYVQYDDSFYIVDSNAIVLEKRSSIEGMNLAKIEGVDLSTAKIGDVLPLDNEEKKKAIRELCDFVYSNNSIGSHVVSAIQLNDLVDIKVLVDNAEIKLGTSEDMKGKLSKAFSILNDEKYKGFNGYVDVSFKGNPVTYKRE</sequence>
<gene>
    <name evidence="10" type="primary">divIB_7</name>
    <name evidence="10" type="ORF">SDC9_115568</name>
</gene>
<dbReference type="GO" id="GO:0005886">
    <property type="term" value="C:plasma membrane"/>
    <property type="evidence" value="ECO:0007669"/>
    <property type="project" value="TreeGrafter"/>
</dbReference>
<dbReference type="PANTHER" id="PTHR37820:SF1">
    <property type="entry name" value="CELL DIVISION PROTEIN FTSQ"/>
    <property type="match status" value="1"/>
</dbReference>
<dbReference type="GO" id="GO:0051301">
    <property type="term" value="P:cell division"/>
    <property type="evidence" value="ECO:0007669"/>
    <property type="project" value="UniProtKB-KW"/>
</dbReference>
<keyword evidence="5 8" id="KW-1133">Transmembrane helix</keyword>
<dbReference type="Pfam" id="PF08478">
    <property type="entry name" value="POTRA_1"/>
    <property type="match status" value="1"/>
</dbReference>
<dbReference type="InterPro" id="IPR005548">
    <property type="entry name" value="Cell_div_FtsQ/DivIB_C"/>
</dbReference>
<dbReference type="InterPro" id="IPR050487">
    <property type="entry name" value="FtsQ_DivIB"/>
</dbReference>
<dbReference type="PROSITE" id="PS51779">
    <property type="entry name" value="POTRA"/>
    <property type="match status" value="1"/>
</dbReference>
<dbReference type="AlphaFoldDB" id="A0A645C3U6"/>
<dbReference type="EMBL" id="VSSQ01022364">
    <property type="protein sequence ID" value="MPM68634.1"/>
    <property type="molecule type" value="Genomic_DNA"/>
</dbReference>
<evidence type="ECO:0000256" key="3">
    <source>
        <dbReference type="ARBA" id="ARBA00022618"/>
    </source>
</evidence>
<keyword evidence="6 8" id="KW-0472">Membrane</keyword>
<evidence type="ECO:0000256" key="4">
    <source>
        <dbReference type="ARBA" id="ARBA00022692"/>
    </source>
</evidence>
<organism evidence="10">
    <name type="scientific">bioreactor metagenome</name>
    <dbReference type="NCBI Taxonomy" id="1076179"/>
    <lineage>
        <taxon>unclassified sequences</taxon>
        <taxon>metagenomes</taxon>
        <taxon>ecological metagenomes</taxon>
    </lineage>
</organism>
<evidence type="ECO:0000256" key="6">
    <source>
        <dbReference type="ARBA" id="ARBA00023136"/>
    </source>
</evidence>
<evidence type="ECO:0000256" key="7">
    <source>
        <dbReference type="ARBA" id="ARBA00023306"/>
    </source>
</evidence>
<evidence type="ECO:0000313" key="10">
    <source>
        <dbReference type="EMBL" id="MPM68634.1"/>
    </source>
</evidence>
<keyword evidence="7" id="KW-0131">Cell cycle</keyword>
<comment type="caution">
    <text evidence="10">The sequence shown here is derived from an EMBL/GenBank/DDBJ whole genome shotgun (WGS) entry which is preliminary data.</text>
</comment>
<evidence type="ECO:0000256" key="2">
    <source>
        <dbReference type="ARBA" id="ARBA00022475"/>
    </source>
</evidence>
<proteinExistence type="predicted"/>
<evidence type="ECO:0000256" key="8">
    <source>
        <dbReference type="SAM" id="Phobius"/>
    </source>
</evidence>
<evidence type="ECO:0000256" key="1">
    <source>
        <dbReference type="ARBA" id="ARBA00004370"/>
    </source>
</evidence>
<dbReference type="InterPro" id="IPR013685">
    <property type="entry name" value="POTRA_FtsQ_type"/>
</dbReference>
<dbReference type="PANTHER" id="PTHR37820">
    <property type="entry name" value="CELL DIVISION PROTEIN DIVIB"/>
    <property type="match status" value="1"/>
</dbReference>
<accession>A0A645C3U6</accession>
<name>A0A645C3U6_9ZZZZ</name>
<dbReference type="Gene3D" id="3.10.20.310">
    <property type="entry name" value="membrane protein fhac"/>
    <property type="match status" value="1"/>
</dbReference>
<keyword evidence="2" id="KW-1003">Cell membrane</keyword>
<protein>
    <submittedName>
        <fullName evidence="10">Cell division protein DivIB</fullName>
    </submittedName>
</protein>
<keyword evidence="3 10" id="KW-0132">Cell division</keyword>
<evidence type="ECO:0000256" key="5">
    <source>
        <dbReference type="ARBA" id="ARBA00022989"/>
    </source>
</evidence>
<evidence type="ECO:0000259" key="9">
    <source>
        <dbReference type="PROSITE" id="PS51779"/>
    </source>
</evidence>
<keyword evidence="4 8" id="KW-0812">Transmembrane</keyword>
<feature type="transmembrane region" description="Helical" evidence="8">
    <location>
        <begin position="45"/>
        <end position="66"/>
    </location>
</feature>
<comment type="subcellular location">
    <subcellularLocation>
        <location evidence="1">Membrane</location>
    </subcellularLocation>
</comment>
<feature type="domain" description="POTRA" evidence="9">
    <location>
        <begin position="66"/>
        <end position="134"/>
    </location>
</feature>
<dbReference type="Pfam" id="PF03799">
    <property type="entry name" value="FtsQ_DivIB_C"/>
    <property type="match status" value="1"/>
</dbReference>
<dbReference type="InterPro" id="IPR034746">
    <property type="entry name" value="POTRA"/>
</dbReference>
<reference evidence="10" key="1">
    <citation type="submission" date="2019-08" db="EMBL/GenBank/DDBJ databases">
        <authorList>
            <person name="Kucharzyk K."/>
            <person name="Murdoch R.W."/>
            <person name="Higgins S."/>
            <person name="Loffler F."/>
        </authorList>
    </citation>
    <scope>NUCLEOTIDE SEQUENCE</scope>
</reference>